<evidence type="ECO:0000256" key="2">
    <source>
        <dbReference type="ARBA" id="ARBA00007353"/>
    </source>
</evidence>
<comment type="caution">
    <text evidence="11">The sequence shown here is derived from an EMBL/GenBank/DDBJ whole genome shotgun (WGS) entry which is preliminary data.</text>
</comment>
<dbReference type="STRING" id="87626.PTD2_11389"/>
<dbReference type="GO" id="GO:0017061">
    <property type="term" value="F:S-methyl-5-thioadenosine phosphorylase activity"/>
    <property type="evidence" value="ECO:0007669"/>
    <property type="project" value="UniProtKB-EC"/>
</dbReference>
<dbReference type="EMBL" id="AAOH01000002">
    <property type="protein sequence ID" value="EAR29416.1"/>
    <property type="molecule type" value="Genomic_DNA"/>
</dbReference>
<evidence type="ECO:0000256" key="7">
    <source>
        <dbReference type="ARBA" id="ARBA00047989"/>
    </source>
</evidence>
<evidence type="ECO:0000256" key="5">
    <source>
        <dbReference type="ARBA" id="ARBA00022801"/>
    </source>
</evidence>
<dbReference type="GO" id="GO:0016787">
    <property type="term" value="F:hydrolase activity"/>
    <property type="evidence" value="ECO:0007669"/>
    <property type="project" value="UniProtKB-KW"/>
</dbReference>
<accession>A4C612</accession>
<dbReference type="CDD" id="cd16833">
    <property type="entry name" value="YfiH"/>
    <property type="match status" value="1"/>
</dbReference>
<dbReference type="SUPFAM" id="SSF64438">
    <property type="entry name" value="CNF1/YfiH-like putative cysteine hydrolases"/>
    <property type="match status" value="1"/>
</dbReference>
<evidence type="ECO:0000256" key="9">
    <source>
        <dbReference type="ARBA" id="ARBA00049893"/>
    </source>
</evidence>
<dbReference type="Proteomes" id="UP000006201">
    <property type="component" value="Unassembled WGS sequence"/>
</dbReference>
<evidence type="ECO:0000313" key="12">
    <source>
        <dbReference type="Proteomes" id="UP000006201"/>
    </source>
</evidence>
<keyword evidence="6" id="KW-0862">Zinc</keyword>
<dbReference type="PANTHER" id="PTHR30616:SF2">
    <property type="entry name" value="PURINE NUCLEOSIDE PHOSPHORYLASE LACC1"/>
    <property type="match status" value="1"/>
</dbReference>
<evidence type="ECO:0000256" key="6">
    <source>
        <dbReference type="ARBA" id="ARBA00022833"/>
    </source>
</evidence>
<dbReference type="InterPro" id="IPR038371">
    <property type="entry name" value="Cu_polyphenol_OxRdtase_sf"/>
</dbReference>
<comment type="catalytic activity">
    <reaction evidence="1">
        <text>inosine + phosphate = alpha-D-ribose 1-phosphate + hypoxanthine</text>
        <dbReference type="Rhea" id="RHEA:27646"/>
        <dbReference type="ChEBI" id="CHEBI:17368"/>
        <dbReference type="ChEBI" id="CHEBI:17596"/>
        <dbReference type="ChEBI" id="CHEBI:43474"/>
        <dbReference type="ChEBI" id="CHEBI:57720"/>
        <dbReference type="EC" id="2.4.2.1"/>
    </reaction>
    <physiologicalReaction direction="left-to-right" evidence="1">
        <dbReference type="Rhea" id="RHEA:27647"/>
    </physiologicalReaction>
</comment>
<dbReference type="AlphaFoldDB" id="A4C612"/>
<evidence type="ECO:0000256" key="4">
    <source>
        <dbReference type="ARBA" id="ARBA00022723"/>
    </source>
</evidence>
<gene>
    <name evidence="11" type="ORF">PTD2_11389</name>
</gene>
<sequence>MKLVKPNWPAPLQVNAFSTTRDGGVSKPPFDSLNLGFHVGDNAKHVEQNRHILNQSLPAPALWLNQTHSTKVVVVDSNYPACVNIPDADAFYTKCHNQPLAIMTADCLPLFLCDKQASQIAVVHGGWRGLANGIIANTIAKFDCPVNEILAYLGPAIGPGAFEVGSDVVDAFSSLDTTSIFRAKTNGKYWADIFAIARAQLALLGIKTVFSQQLCTYQNAELFFSYRRTANTGRMAHVIWLTQN</sequence>
<evidence type="ECO:0000256" key="10">
    <source>
        <dbReference type="RuleBase" id="RU361274"/>
    </source>
</evidence>
<comment type="catalytic activity">
    <reaction evidence="8">
        <text>adenosine + phosphate = alpha-D-ribose 1-phosphate + adenine</text>
        <dbReference type="Rhea" id="RHEA:27642"/>
        <dbReference type="ChEBI" id="CHEBI:16335"/>
        <dbReference type="ChEBI" id="CHEBI:16708"/>
        <dbReference type="ChEBI" id="CHEBI:43474"/>
        <dbReference type="ChEBI" id="CHEBI:57720"/>
        <dbReference type="EC" id="2.4.2.1"/>
    </reaction>
    <physiologicalReaction direction="left-to-right" evidence="8">
        <dbReference type="Rhea" id="RHEA:27643"/>
    </physiologicalReaction>
</comment>
<dbReference type="GO" id="GO:0005507">
    <property type="term" value="F:copper ion binding"/>
    <property type="evidence" value="ECO:0007669"/>
    <property type="project" value="TreeGrafter"/>
</dbReference>
<dbReference type="Pfam" id="PF02578">
    <property type="entry name" value="Cu-oxidase_4"/>
    <property type="match status" value="1"/>
</dbReference>
<keyword evidence="5" id="KW-0378">Hydrolase</keyword>
<keyword evidence="12" id="KW-1185">Reference proteome</keyword>
<dbReference type="RefSeq" id="WP_009837290.1">
    <property type="nucleotide sequence ID" value="NZ_AAOH01000002.1"/>
</dbReference>
<dbReference type="eggNOG" id="COG1496">
    <property type="taxonomic scope" value="Bacteria"/>
</dbReference>
<evidence type="ECO:0000313" key="11">
    <source>
        <dbReference type="EMBL" id="EAR29416.1"/>
    </source>
</evidence>
<dbReference type="NCBIfam" id="TIGR00726">
    <property type="entry name" value="peptidoglycan editing factor PgeF"/>
    <property type="match status" value="1"/>
</dbReference>
<dbReference type="HOGENOM" id="CLU_065784_1_1_6"/>
<comment type="catalytic activity">
    <reaction evidence="7">
        <text>adenosine + H2O + H(+) = inosine + NH4(+)</text>
        <dbReference type="Rhea" id="RHEA:24408"/>
        <dbReference type="ChEBI" id="CHEBI:15377"/>
        <dbReference type="ChEBI" id="CHEBI:15378"/>
        <dbReference type="ChEBI" id="CHEBI:16335"/>
        <dbReference type="ChEBI" id="CHEBI:17596"/>
        <dbReference type="ChEBI" id="CHEBI:28938"/>
        <dbReference type="EC" id="3.5.4.4"/>
    </reaction>
    <physiologicalReaction direction="left-to-right" evidence="7">
        <dbReference type="Rhea" id="RHEA:24409"/>
    </physiologicalReaction>
</comment>
<dbReference type="InterPro" id="IPR011324">
    <property type="entry name" value="Cytotoxic_necrot_fac-like_cat"/>
</dbReference>
<keyword evidence="3" id="KW-0808">Transferase</keyword>
<dbReference type="InterPro" id="IPR003730">
    <property type="entry name" value="Cu_polyphenol_OxRdtase"/>
</dbReference>
<proteinExistence type="inferred from homology"/>
<evidence type="ECO:0000256" key="3">
    <source>
        <dbReference type="ARBA" id="ARBA00022679"/>
    </source>
</evidence>
<reference evidence="11 12" key="1">
    <citation type="submission" date="2006-02" db="EMBL/GenBank/DDBJ databases">
        <authorList>
            <person name="Moran M.A."/>
            <person name="Kjelleberg S."/>
            <person name="Egan S."/>
            <person name="Saunders N."/>
            <person name="Thomas T."/>
            <person name="Ferriera S."/>
            <person name="Johnson J."/>
            <person name="Kravitz S."/>
            <person name="Halpern A."/>
            <person name="Remington K."/>
            <person name="Beeson K."/>
            <person name="Tran B."/>
            <person name="Rogers Y.-H."/>
            <person name="Friedman R."/>
            <person name="Venter J.C."/>
        </authorList>
    </citation>
    <scope>NUCLEOTIDE SEQUENCE [LARGE SCALE GENOMIC DNA]</scope>
    <source>
        <strain evidence="11 12">D2</strain>
    </source>
</reference>
<dbReference type="PANTHER" id="PTHR30616">
    <property type="entry name" value="UNCHARACTERIZED PROTEIN YFIH"/>
    <property type="match status" value="1"/>
</dbReference>
<evidence type="ECO:0000256" key="8">
    <source>
        <dbReference type="ARBA" id="ARBA00048968"/>
    </source>
</evidence>
<keyword evidence="4" id="KW-0479">Metal-binding</keyword>
<evidence type="ECO:0000256" key="1">
    <source>
        <dbReference type="ARBA" id="ARBA00000553"/>
    </source>
</evidence>
<comment type="similarity">
    <text evidence="2 10">Belongs to the purine nucleoside phosphorylase YfiH/LACC1 family.</text>
</comment>
<organism evidence="11 12">
    <name type="scientific">Pseudoalteromonas tunicata D2</name>
    <dbReference type="NCBI Taxonomy" id="87626"/>
    <lineage>
        <taxon>Bacteria</taxon>
        <taxon>Pseudomonadati</taxon>
        <taxon>Pseudomonadota</taxon>
        <taxon>Gammaproteobacteria</taxon>
        <taxon>Alteromonadales</taxon>
        <taxon>Pseudoalteromonadaceae</taxon>
        <taxon>Pseudoalteromonas</taxon>
    </lineage>
</organism>
<name>A4C612_9GAMM</name>
<comment type="catalytic activity">
    <reaction evidence="9">
        <text>S-methyl-5'-thioadenosine + phosphate = 5-(methylsulfanyl)-alpha-D-ribose 1-phosphate + adenine</text>
        <dbReference type="Rhea" id="RHEA:11852"/>
        <dbReference type="ChEBI" id="CHEBI:16708"/>
        <dbReference type="ChEBI" id="CHEBI:17509"/>
        <dbReference type="ChEBI" id="CHEBI:43474"/>
        <dbReference type="ChEBI" id="CHEBI:58533"/>
        <dbReference type="EC" id="2.4.2.28"/>
    </reaction>
    <physiologicalReaction direction="left-to-right" evidence="9">
        <dbReference type="Rhea" id="RHEA:11853"/>
    </physiologicalReaction>
</comment>
<protein>
    <recommendedName>
        <fullName evidence="10">Purine nucleoside phosphorylase</fullName>
    </recommendedName>
</protein>
<dbReference type="Gene3D" id="3.60.140.10">
    <property type="entry name" value="CNF1/YfiH-like putative cysteine hydrolases"/>
    <property type="match status" value="1"/>
</dbReference>